<dbReference type="InterPro" id="IPR013517">
    <property type="entry name" value="FG-GAP"/>
</dbReference>
<dbReference type="PANTHER" id="PTHR46580">
    <property type="entry name" value="SENSOR KINASE-RELATED"/>
    <property type="match status" value="1"/>
</dbReference>
<dbReference type="SUPFAM" id="SSF69318">
    <property type="entry name" value="Integrin alpha N-terminal domain"/>
    <property type="match status" value="1"/>
</dbReference>
<reference evidence="3" key="1">
    <citation type="submission" date="2021-02" db="EMBL/GenBank/DDBJ databases">
        <authorList>
            <person name="Nowell W R."/>
        </authorList>
    </citation>
    <scope>NUCLEOTIDE SEQUENCE</scope>
</reference>
<gene>
    <name evidence="3" type="ORF">HFQ381_LOCUS21286</name>
</gene>
<sequence length="241" mass="26783">MLPKPNKLNQMNWLNLLLLKVVDSQSVAVSDFNNDALLDIAVPGLFDSGVVIHFGYLKQVYLKQIILKTGKGSHPVWCAIEDFNNDSKKDIAVENSGTQKTLVFSLDTEFNSFGNQMTYSTNSTPWSVAIGDFNNNTILDLVVTNHGKDNVGIFFGCGNGSFSHQNTFTTGLKSQSSAVAVGYYNNDRLLDIIVTNYGTNDVGVLIGYSSGSFRRCEVFFHLVMDLFRSWFPQMILTMMES</sequence>
<evidence type="ECO:0000256" key="2">
    <source>
        <dbReference type="SAM" id="SignalP"/>
    </source>
</evidence>
<evidence type="ECO:0000256" key="1">
    <source>
        <dbReference type="ARBA" id="ARBA00022729"/>
    </source>
</evidence>
<keyword evidence="1 2" id="KW-0732">Signal</keyword>
<comment type="caution">
    <text evidence="3">The sequence shown here is derived from an EMBL/GenBank/DDBJ whole genome shotgun (WGS) entry which is preliminary data.</text>
</comment>
<dbReference type="AlphaFoldDB" id="A0A820QCW5"/>
<proteinExistence type="predicted"/>
<evidence type="ECO:0000313" key="3">
    <source>
        <dbReference type="EMBL" id="CAF4417240.1"/>
    </source>
</evidence>
<dbReference type="InterPro" id="IPR028994">
    <property type="entry name" value="Integrin_alpha_N"/>
</dbReference>
<protein>
    <submittedName>
        <fullName evidence="3">Uncharacterized protein</fullName>
    </submittedName>
</protein>
<dbReference type="EMBL" id="CAJOBO010001894">
    <property type="protein sequence ID" value="CAF4417240.1"/>
    <property type="molecule type" value="Genomic_DNA"/>
</dbReference>
<organism evidence="3 4">
    <name type="scientific">Rotaria socialis</name>
    <dbReference type="NCBI Taxonomy" id="392032"/>
    <lineage>
        <taxon>Eukaryota</taxon>
        <taxon>Metazoa</taxon>
        <taxon>Spiralia</taxon>
        <taxon>Gnathifera</taxon>
        <taxon>Rotifera</taxon>
        <taxon>Eurotatoria</taxon>
        <taxon>Bdelloidea</taxon>
        <taxon>Philodinida</taxon>
        <taxon>Philodinidae</taxon>
        <taxon>Rotaria</taxon>
    </lineage>
</organism>
<accession>A0A820QCW5</accession>
<dbReference type="Pfam" id="PF13517">
    <property type="entry name" value="FG-GAP_3"/>
    <property type="match status" value="1"/>
</dbReference>
<evidence type="ECO:0000313" key="4">
    <source>
        <dbReference type="Proteomes" id="UP000663851"/>
    </source>
</evidence>
<dbReference type="Gene3D" id="2.130.10.130">
    <property type="entry name" value="Integrin alpha, N-terminal"/>
    <property type="match status" value="1"/>
</dbReference>
<feature type="signal peptide" evidence="2">
    <location>
        <begin position="1"/>
        <end position="24"/>
    </location>
</feature>
<feature type="chain" id="PRO_5033044766" evidence="2">
    <location>
        <begin position="25"/>
        <end position="241"/>
    </location>
</feature>
<dbReference type="Proteomes" id="UP000663851">
    <property type="component" value="Unassembled WGS sequence"/>
</dbReference>
<name>A0A820QCW5_9BILA</name>